<keyword evidence="2" id="KW-1185">Reference proteome</keyword>
<comment type="caution">
    <text evidence="1">The sequence shown here is derived from an EMBL/GenBank/DDBJ whole genome shotgun (WGS) entry which is preliminary data.</text>
</comment>
<protein>
    <submittedName>
        <fullName evidence="1">Uncharacterized protein</fullName>
    </submittedName>
</protein>
<reference evidence="1" key="2">
    <citation type="submission" date="2023-01" db="EMBL/GenBank/DDBJ databases">
        <authorList>
            <person name="Petersen C."/>
        </authorList>
    </citation>
    <scope>NUCLEOTIDE SEQUENCE</scope>
    <source>
        <strain evidence="1">IBT 15450</strain>
    </source>
</reference>
<evidence type="ECO:0000313" key="1">
    <source>
        <dbReference type="EMBL" id="KAJ6030171.1"/>
    </source>
</evidence>
<dbReference type="EMBL" id="JAQJZL010000014">
    <property type="protein sequence ID" value="KAJ6030171.1"/>
    <property type="molecule type" value="Genomic_DNA"/>
</dbReference>
<dbReference type="Proteomes" id="UP001219568">
    <property type="component" value="Unassembled WGS sequence"/>
</dbReference>
<evidence type="ECO:0000313" key="2">
    <source>
        <dbReference type="Proteomes" id="UP001219568"/>
    </source>
</evidence>
<name>A0AAD6I4I5_PENCN</name>
<sequence length="235" mass="25515">MAGYMAPQGQDDEKHFQWDDCIEREGKANALEQSMWIEGADRAGPTPLRSFYTSPPPAVGSTLTLAVCSGTLSGCAAERHVPIMFGTSIPIVPSELTAPAGSNNPGLFFLNQLLGRGEPEFIYENRRTTILLSPALLGQIETAADSRAPELGYSVFHCGQGVLQVYRAVALEVDFANSDPESMRATWTNCRCAISSDLGQDGVRLLYSIGDMSLCRDMIALEAEDNEDESNEDEE</sequence>
<accession>A0AAD6I4I5</accession>
<gene>
    <name evidence="1" type="ORF">N7460_010437</name>
</gene>
<organism evidence="1 2">
    <name type="scientific">Penicillium canescens</name>
    <dbReference type="NCBI Taxonomy" id="5083"/>
    <lineage>
        <taxon>Eukaryota</taxon>
        <taxon>Fungi</taxon>
        <taxon>Dikarya</taxon>
        <taxon>Ascomycota</taxon>
        <taxon>Pezizomycotina</taxon>
        <taxon>Eurotiomycetes</taxon>
        <taxon>Eurotiomycetidae</taxon>
        <taxon>Eurotiales</taxon>
        <taxon>Aspergillaceae</taxon>
        <taxon>Penicillium</taxon>
    </lineage>
</organism>
<reference evidence="1" key="1">
    <citation type="journal article" date="2023" name="IMA Fungus">
        <title>Comparative genomic study of the Penicillium genus elucidates a diverse pangenome and 15 lateral gene transfer events.</title>
        <authorList>
            <person name="Petersen C."/>
            <person name="Sorensen T."/>
            <person name="Nielsen M.R."/>
            <person name="Sondergaard T.E."/>
            <person name="Sorensen J.L."/>
            <person name="Fitzpatrick D.A."/>
            <person name="Frisvad J.C."/>
            <person name="Nielsen K.L."/>
        </authorList>
    </citation>
    <scope>NUCLEOTIDE SEQUENCE</scope>
    <source>
        <strain evidence="1">IBT 15450</strain>
    </source>
</reference>
<dbReference type="AlphaFoldDB" id="A0AAD6I4I5"/>
<proteinExistence type="predicted"/>